<dbReference type="InterPro" id="IPR011009">
    <property type="entry name" value="Kinase-like_dom_sf"/>
</dbReference>
<comment type="catalytic activity">
    <reaction evidence="11">
        <text>L-seryl-[protein] + ATP = O-phospho-L-seryl-[protein] + ADP + H(+)</text>
        <dbReference type="Rhea" id="RHEA:17989"/>
        <dbReference type="Rhea" id="RHEA-COMP:9863"/>
        <dbReference type="Rhea" id="RHEA-COMP:11604"/>
        <dbReference type="ChEBI" id="CHEBI:15378"/>
        <dbReference type="ChEBI" id="CHEBI:29999"/>
        <dbReference type="ChEBI" id="CHEBI:30616"/>
        <dbReference type="ChEBI" id="CHEBI:83421"/>
        <dbReference type="ChEBI" id="CHEBI:456216"/>
        <dbReference type="EC" id="2.7.11.1"/>
    </reaction>
</comment>
<keyword evidence="5" id="KW-0479">Metal-binding</keyword>
<dbReference type="EC" id="2.7.11.1" evidence="2"/>
<evidence type="ECO:0000256" key="10">
    <source>
        <dbReference type="ARBA" id="ARBA00047899"/>
    </source>
</evidence>
<keyword evidence="9" id="KW-0460">Magnesium</keyword>
<keyword evidence="8" id="KW-0067">ATP-binding</keyword>
<dbReference type="Gene3D" id="1.10.510.10">
    <property type="entry name" value="Transferase(Phosphotransferase) domain 1"/>
    <property type="match status" value="1"/>
</dbReference>
<evidence type="ECO:0000256" key="4">
    <source>
        <dbReference type="ARBA" id="ARBA00022679"/>
    </source>
</evidence>
<evidence type="ECO:0000313" key="13">
    <source>
        <dbReference type="EMBL" id="QSZ67443.1"/>
    </source>
</evidence>
<dbReference type="GO" id="GO:0046872">
    <property type="term" value="F:metal ion binding"/>
    <property type="evidence" value="ECO:0007669"/>
    <property type="project" value="UniProtKB-KW"/>
</dbReference>
<dbReference type="InterPro" id="IPR018935">
    <property type="entry name" value="RIO_kinase_CS"/>
</dbReference>
<evidence type="ECO:0000256" key="6">
    <source>
        <dbReference type="ARBA" id="ARBA00022741"/>
    </source>
</evidence>
<dbReference type="KEGG" id="maqe:RJ40_07955"/>
<evidence type="ECO:0000256" key="11">
    <source>
        <dbReference type="ARBA" id="ARBA00048679"/>
    </source>
</evidence>
<dbReference type="GO" id="GO:0004674">
    <property type="term" value="F:protein serine/threonine kinase activity"/>
    <property type="evidence" value="ECO:0007669"/>
    <property type="project" value="UniProtKB-KW"/>
</dbReference>
<dbReference type="Pfam" id="PF01163">
    <property type="entry name" value="RIO1"/>
    <property type="match status" value="1"/>
</dbReference>
<reference evidence="13" key="1">
    <citation type="journal article" date="2001" name="Int. J. Syst. Evol. Microbiol.">
        <title>Methanofollis aquaemaris sp. nov., a methanogen isolated from an aquaculture fish pond.</title>
        <authorList>
            <person name="Lai M.C."/>
            <person name="Chen S.C."/>
        </authorList>
    </citation>
    <scope>NUCLEOTIDE SEQUENCE</scope>
    <source>
        <strain evidence="13">N2F9704</strain>
    </source>
</reference>
<evidence type="ECO:0000256" key="7">
    <source>
        <dbReference type="ARBA" id="ARBA00022777"/>
    </source>
</evidence>
<evidence type="ECO:0000256" key="8">
    <source>
        <dbReference type="ARBA" id="ARBA00022840"/>
    </source>
</evidence>
<keyword evidence="3" id="KW-0723">Serine/threonine-protein kinase</keyword>
<dbReference type="Gene3D" id="3.30.200.20">
    <property type="entry name" value="Phosphorylase Kinase, domain 1"/>
    <property type="match status" value="1"/>
</dbReference>
<dbReference type="InterPro" id="IPR000687">
    <property type="entry name" value="RIO_kinase"/>
</dbReference>
<dbReference type="GeneID" id="76424287"/>
<organism evidence="13 14">
    <name type="scientific">Methanofollis aquaemaris</name>
    <dbReference type="NCBI Taxonomy" id="126734"/>
    <lineage>
        <taxon>Archaea</taxon>
        <taxon>Methanobacteriati</taxon>
        <taxon>Methanobacteriota</taxon>
        <taxon>Stenosarchaea group</taxon>
        <taxon>Methanomicrobia</taxon>
        <taxon>Methanomicrobiales</taxon>
        <taxon>Methanomicrobiaceae</taxon>
        <taxon>Methanofollis</taxon>
    </lineage>
</organism>
<keyword evidence="7 13" id="KW-0418">Kinase</keyword>
<gene>
    <name evidence="13" type="ORF">RJ40_07955</name>
</gene>
<proteinExistence type="inferred from homology"/>
<evidence type="ECO:0000256" key="1">
    <source>
        <dbReference type="ARBA" id="ARBA00009196"/>
    </source>
</evidence>
<evidence type="ECO:0000256" key="9">
    <source>
        <dbReference type="ARBA" id="ARBA00022842"/>
    </source>
</evidence>
<dbReference type="SMART" id="SM00090">
    <property type="entry name" value="RIO"/>
    <property type="match status" value="1"/>
</dbReference>
<dbReference type="PANTHER" id="PTHR45723">
    <property type="entry name" value="SERINE/THREONINE-PROTEIN KINASE RIO1"/>
    <property type="match status" value="1"/>
</dbReference>
<dbReference type="AlphaFoldDB" id="A0A8A3S697"/>
<dbReference type="PROSITE" id="PS01245">
    <property type="entry name" value="RIO1"/>
    <property type="match status" value="1"/>
</dbReference>
<sequence>MGADRDGRDFDRKLEELGVRIKDEDARKVRGEVFDEVTLLALYRLVHKKKLSSVGGSLSTGKEANVFLGERNEKLVAIKIYRMRTANFKAMADYIIGDPRFVSVRRTRKDIVFTWTRKEFANLKRAYEAGVPVPEPYAFDRNILIMEFLGEDEVPAPQIRYVDLPDPKATYREVIGYIKMLYQEARLVHGDLSEFNILWMDKPYIIDMGQAVTRDHPNAGTFLIRDIRNVNRFFSSLCDVEDEEVLMDEVTGGAIRPLREKKDW</sequence>
<evidence type="ECO:0000313" key="14">
    <source>
        <dbReference type="Proteomes" id="UP001042704"/>
    </source>
</evidence>
<name>A0A8A3S697_9EURY</name>
<dbReference type="SUPFAM" id="SSF56112">
    <property type="entry name" value="Protein kinase-like (PK-like)"/>
    <property type="match status" value="1"/>
</dbReference>
<evidence type="ECO:0000259" key="12">
    <source>
        <dbReference type="SMART" id="SM00090"/>
    </source>
</evidence>
<keyword evidence="14" id="KW-1185">Reference proteome</keyword>
<dbReference type="InterPro" id="IPR018934">
    <property type="entry name" value="RIO_dom"/>
</dbReference>
<dbReference type="InterPro" id="IPR051272">
    <property type="entry name" value="RIO-type_Ser/Thr_kinase"/>
</dbReference>
<reference evidence="13" key="2">
    <citation type="submission" date="2019-02" db="EMBL/GenBank/DDBJ databases">
        <authorList>
            <person name="Chen S.-C."/>
            <person name="Chien H.-H."/>
            <person name="Lai M.-C."/>
        </authorList>
    </citation>
    <scope>NUCLEOTIDE SEQUENCE</scope>
    <source>
        <strain evidence="13">N2F9704</strain>
    </source>
</reference>
<feature type="domain" description="RIO kinase" evidence="12">
    <location>
        <begin position="23"/>
        <end position="252"/>
    </location>
</feature>
<dbReference type="CDD" id="cd05145">
    <property type="entry name" value="RIO1_like"/>
    <property type="match status" value="1"/>
</dbReference>
<dbReference type="EMBL" id="CP036172">
    <property type="protein sequence ID" value="QSZ67443.1"/>
    <property type="molecule type" value="Genomic_DNA"/>
</dbReference>
<dbReference type="RefSeq" id="WP_265580332.1">
    <property type="nucleotide sequence ID" value="NZ_CP036172.1"/>
</dbReference>
<evidence type="ECO:0000256" key="3">
    <source>
        <dbReference type="ARBA" id="ARBA00022527"/>
    </source>
</evidence>
<keyword evidence="6" id="KW-0547">Nucleotide-binding</keyword>
<comment type="similarity">
    <text evidence="1">Belongs to the protein kinase superfamily. RIO-type Ser/Thr kinase family.</text>
</comment>
<dbReference type="Proteomes" id="UP001042704">
    <property type="component" value="Chromosome"/>
</dbReference>
<keyword evidence="4" id="KW-0808">Transferase</keyword>
<evidence type="ECO:0000256" key="5">
    <source>
        <dbReference type="ARBA" id="ARBA00022723"/>
    </source>
</evidence>
<protein>
    <recommendedName>
        <fullName evidence="2">non-specific serine/threonine protein kinase</fullName>
        <ecNumber evidence="2">2.7.11.1</ecNumber>
    </recommendedName>
</protein>
<dbReference type="GO" id="GO:0005524">
    <property type="term" value="F:ATP binding"/>
    <property type="evidence" value="ECO:0007669"/>
    <property type="project" value="UniProtKB-KW"/>
</dbReference>
<comment type="catalytic activity">
    <reaction evidence="10">
        <text>L-threonyl-[protein] + ATP = O-phospho-L-threonyl-[protein] + ADP + H(+)</text>
        <dbReference type="Rhea" id="RHEA:46608"/>
        <dbReference type="Rhea" id="RHEA-COMP:11060"/>
        <dbReference type="Rhea" id="RHEA-COMP:11605"/>
        <dbReference type="ChEBI" id="CHEBI:15378"/>
        <dbReference type="ChEBI" id="CHEBI:30013"/>
        <dbReference type="ChEBI" id="CHEBI:30616"/>
        <dbReference type="ChEBI" id="CHEBI:61977"/>
        <dbReference type="ChEBI" id="CHEBI:456216"/>
        <dbReference type="EC" id="2.7.11.1"/>
    </reaction>
</comment>
<accession>A0A8A3S697</accession>
<evidence type="ECO:0000256" key="2">
    <source>
        <dbReference type="ARBA" id="ARBA00012513"/>
    </source>
</evidence>